<feature type="transmembrane region" description="Helical" evidence="8">
    <location>
        <begin position="7"/>
        <end position="29"/>
    </location>
</feature>
<reference evidence="10 11" key="2">
    <citation type="submission" date="2012-08" db="EMBL/GenBank/DDBJ databases">
        <title>The Genome Sequence of Turicella otitidis ATCC 51513.</title>
        <authorList>
            <consortium name="The Broad Institute Genome Sequencing Platform"/>
            <person name="Earl A."/>
            <person name="Ward D."/>
            <person name="Feldgarden M."/>
            <person name="Gevers D."/>
            <person name="Huys G."/>
            <person name="Walker B."/>
            <person name="Young S.K."/>
            <person name="Zeng Q."/>
            <person name="Gargeya S."/>
            <person name="Fitzgerald M."/>
            <person name="Haas B."/>
            <person name="Abouelleil A."/>
            <person name="Alvarado L."/>
            <person name="Arachchi H.M."/>
            <person name="Berlin A.M."/>
            <person name="Chapman S.B."/>
            <person name="Goldberg J."/>
            <person name="Griggs A."/>
            <person name="Gujja S."/>
            <person name="Hansen M."/>
            <person name="Howarth C."/>
            <person name="Imamovic A."/>
            <person name="Larimer J."/>
            <person name="McCowen C."/>
            <person name="Montmayeur A."/>
            <person name="Murphy C."/>
            <person name="Neiman D."/>
            <person name="Pearson M."/>
            <person name="Priest M."/>
            <person name="Roberts A."/>
            <person name="Saif S."/>
            <person name="Shea T."/>
            <person name="Sisk P."/>
            <person name="Sykes S."/>
            <person name="Wortman J."/>
            <person name="Nusbaum C."/>
            <person name="Birren B."/>
        </authorList>
    </citation>
    <scope>NUCLEOTIDE SEQUENCE [LARGE SCALE GENOMIC DNA]</scope>
    <source>
        <strain evidence="10 11">ATCC 51513</strain>
    </source>
</reference>
<feature type="transmembrane region" description="Helical" evidence="8">
    <location>
        <begin position="275"/>
        <end position="297"/>
    </location>
</feature>
<gene>
    <name evidence="9" type="primary">fetB</name>
    <name evidence="9" type="ORF">BN46_1258</name>
    <name evidence="10" type="ORF">HMPREF9719_01763</name>
</gene>
<name>I7JWN6_9CORY</name>
<keyword evidence="11" id="KW-1185">Reference proteome</keyword>
<dbReference type="PANTHER" id="PTHR30472">
    <property type="entry name" value="FERRIC ENTEROBACTIN TRANSPORT SYSTEM PERMEASE PROTEIN"/>
    <property type="match status" value="1"/>
</dbReference>
<dbReference type="InterPro" id="IPR000522">
    <property type="entry name" value="ABC_transptr_permease_BtuC"/>
</dbReference>
<reference evidence="9 12" key="1">
    <citation type="journal article" date="2012" name="J. Bacteriol.">
        <title>Draft Genome Sequence of Turicella otitidis ATCC 51513, Isolated from Middle Ear Fluid from a Child with Otitis Media.</title>
        <authorList>
            <person name="Brinkrolf K."/>
            <person name="Schneider J."/>
            <person name="Knecht M."/>
            <person name="Ruckert C."/>
            <person name="Tauch A."/>
        </authorList>
    </citation>
    <scope>NUCLEOTIDE SEQUENCE [LARGE SCALE GENOMIC DNA]</scope>
    <source>
        <strain evidence="9 12">ATCC 51513</strain>
    </source>
</reference>
<dbReference type="Proteomes" id="UP000011016">
    <property type="component" value="Unassembled WGS sequence"/>
</dbReference>
<dbReference type="EMBL" id="CAJZ01000185">
    <property type="protein sequence ID" value="CCI83981.1"/>
    <property type="molecule type" value="Genomic_DNA"/>
</dbReference>
<dbReference type="PANTHER" id="PTHR30472:SF24">
    <property type="entry name" value="FERRIC ENTEROBACTIN TRANSPORT SYSTEM PERMEASE PROTEIN FEPG"/>
    <property type="match status" value="1"/>
</dbReference>
<dbReference type="OrthoDB" id="3268845at2"/>
<dbReference type="SUPFAM" id="SSF81345">
    <property type="entry name" value="ABC transporter involved in vitamin B12 uptake, BtuC"/>
    <property type="match status" value="1"/>
</dbReference>
<dbReference type="CDD" id="cd06550">
    <property type="entry name" value="TM_ABC_iron-siderophores_like"/>
    <property type="match status" value="1"/>
</dbReference>
<evidence type="ECO:0000313" key="11">
    <source>
        <dbReference type="Proteomes" id="UP000006078"/>
    </source>
</evidence>
<evidence type="ECO:0000256" key="4">
    <source>
        <dbReference type="ARBA" id="ARBA00022475"/>
    </source>
</evidence>
<evidence type="ECO:0000256" key="8">
    <source>
        <dbReference type="SAM" id="Phobius"/>
    </source>
</evidence>
<dbReference type="Pfam" id="PF01032">
    <property type="entry name" value="FecCD"/>
    <property type="match status" value="1"/>
</dbReference>
<comment type="subcellular location">
    <subcellularLocation>
        <location evidence="1">Cell membrane</location>
        <topology evidence="1">Multi-pass membrane protein</topology>
    </subcellularLocation>
</comment>
<evidence type="ECO:0000256" key="3">
    <source>
        <dbReference type="ARBA" id="ARBA00022448"/>
    </source>
</evidence>
<dbReference type="InterPro" id="IPR037294">
    <property type="entry name" value="ABC_BtuC-like"/>
</dbReference>
<feature type="transmembrane region" description="Helical" evidence="8">
    <location>
        <begin position="186"/>
        <end position="210"/>
    </location>
</feature>
<protein>
    <submittedName>
        <fullName evidence="9">Iron ABC transport system, permease</fullName>
    </submittedName>
</protein>
<dbReference type="AlphaFoldDB" id="I7JWN6"/>
<sequence>MTVSRKWGIALVIGVSVAVVAATFAWRLLRVEGPESAPWLEGEVFAVTRDRLIAATVIGAGLGIAGLLLRTATSNPLADPSITGVNSGASLGAVLGTTLLGGATGAAILPGSLIGASIAIAITVGIGLRGHVADPSGAIIVQRMVLLGMAVSALFSALTSIVLVLDEAQLATVLSWLSGRLGGVGLDDLIPAIVALLVVAPLVIAGARGLDTLAAGDLVASSVGADPRRLRIGAVSAAVVLVASGVAAAGPIGFLGLMAAVVVHRVCGPRHRIGIVVAAAVGAAVLIVSDSIAQALWAPAETPVGIVTALAGFPLLLWGIRNLTPKRPTAAAAAPGGERP</sequence>
<evidence type="ECO:0000256" key="7">
    <source>
        <dbReference type="ARBA" id="ARBA00023136"/>
    </source>
</evidence>
<feature type="transmembrane region" description="Helical" evidence="8">
    <location>
        <begin position="52"/>
        <end position="70"/>
    </location>
</feature>
<comment type="caution">
    <text evidence="9">The sequence shown here is derived from an EMBL/GenBank/DDBJ whole genome shotgun (WGS) entry which is preliminary data.</text>
</comment>
<evidence type="ECO:0000256" key="2">
    <source>
        <dbReference type="ARBA" id="ARBA00007935"/>
    </source>
</evidence>
<dbReference type="STRING" id="29321.AAV33_03550"/>
<evidence type="ECO:0000313" key="9">
    <source>
        <dbReference type="EMBL" id="CCI83981.1"/>
    </source>
</evidence>
<keyword evidence="6 8" id="KW-1133">Transmembrane helix</keyword>
<dbReference type="eggNOG" id="COG0609">
    <property type="taxonomic scope" value="Bacteria"/>
</dbReference>
<dbReference type="Proteomes" id="UP000006078">
    <property type="component" value="Unassembled WGS sequence"/>
</dbReference>
<accession>I7JWN6</accession>
<dbReference type="HOGENOM" id="CLU_013016_0_3_11"/>
<evidence type="ECO:0000256" key="1">
    <source>
        <dbReference type="ARBA" id="ARBA00004651"/>
    </source>
</evidence>
<dbReference type="GO" id="GO:0005886">
    <property type="term" value="C:plasma membrane"/>
    <property type="evidence" value="ECO:0007669"/>
    <property type="project" value="UniProtKB-SubCell"/>
</dbReference>
<comment type="similarity">
    <text evidence="2">Belongs to the binding-protein-dependent transport system permease family. FecCD subfamily.</text>
</comment>
<evidence type="ECO:0000313" key="10">
    <source>
        <dbReference type="EMBL" id="EJZ81355.1"/>
    </source>
</evidence>
<dbReference type="PATRIC" id="fig|883169.3.peg.1702"/>
<evidence type="ECO:0000313" key="12">
    <source>
        <dbReference type="Proteomes" id="UP000011016"/>
    </source>
</evidence>
<proteinExistence type="inferred from homology"/>
<keyword evidence="7 8" id="KW-0472">Membrane</keyword>
<feature type="transmembrane region" description="Helical" evidence="8">
    <location>
        <begin position="303"/>
        <end position="320"/>
    </location>
</feature>
<dbReference type="GO" id="GO:0033214">
    <property type="term" value="P:siderophore-iron import into cell"/>
    <property type="evidence" value="ECO:0007669"/>
    <property type="project" value="TreeGrafter"/>
</dbReference>
<keyword evidence="5 8" id="KW-0812">Transmembrane</keyword>
<feature type="transmembrane region" description="Helical" evidence="8">
    <location>
        <begin position="91"/>
        <end position="124"/>
    </location>
</feature>
<dbReference type="Gene3D" id="1.10.3470.10">
    <property type="entry name" value="ABC transporter involved in vitamin B12 uptake, BtuC"/>
    <property type="match status" value="1"/>
</dbReference>
<dbReference type="RefSeq" id="WP_004601653.1">
    <property type="nucleotide sequence ID" value="NZ_HF541868.1"/>
</dbReference>
<keyword evidence="4" id="KW-1003">Cell membrane</keyword>
<feature type="transmembrane region" description="Helical" evidence="8">
    <location>
        <begin position="230"/>
        <end position="263"/>
    </location>
</feature>
<evidence type="ECO:0000256" key="6">
    <source>
        <dbReference type="ARBA" id="ARBA00022989"/>
    </source>
</evidence>
<dbReference type="EMBL" id="AHAE01000082">
    <property type="protein sequence ID" value="EJZ81355.1"/>
    <property type="molecule type" value="Genomic_DNA"/>
</dbReference>
<feature type="transmembrane region" description="Helical" evidence="8">
    <location>
        <begin position="144"/>
        <end position="165"/>
    </location>
</feature>
<keyword evidence="3" id="KW-0813">Transport</keyword>
<organism evidence="9 12">
    <name type="scientific">Corynebacterium otitidis ATCC 51513</name>
    <dbReference type="NCBI Taxonomy" id="883169"/>
    <lineage>
        <taxon>Bacteria</taxon>
        <taxon>Bacillati</taxon>
        <taxon>Actinomycetota</taxon>
        <taxon>Actinomycetes</taxon>
        <taxon>Mycobacteriales</taxon>
        <taxon>Corynebacteriaceae</taxon>
        <taxon>Corynebacterium</taxon>
    </lineage>
</organism>
<evidence type="ECO:0000256" key="5">
    <source>
        <dbReference type="ARBA" id="ARBA00022692"/>
    </source>
</evidence>
<dbReference type="GO" id="GO:0022857">
    <property type="term" value="F:transmembrane transporter activity"/>
    <property type="evidence" value="ECO:0007669"/>
    <property type="project" value="InterPro"/>
</dbReference>